<dbReference type="Pfam" id="PF00005">
    <property type="entry name" value="ABC_tran"/>
    <property type="match status" value="1"/>
</dbReference>
<feature type="transmembrane region" description="Helical" evidence="9">
    <location>
        <begin position="28"/>
        <end position="49"/>
    </location>
</feature>
<dbReference type="Gene3D" id="3.40.50.300">
    <property type="entry name" value="P-loop containing nucleotide triphosphate hydrolases"/>
    <property type="match status" value="1"/>
</dbReference>
<keyword evidence="4 9" id="KW-0812">Transmembrane</keyword>
<evidence type="ECO:0000256" key="9">
    <source>
        <dbReference type="SAM" id="Phobius"/>
    </source>
</evidence>
<dbReference type="GO" id="GO:0005524">
    <property type="term" value="F:ATP binding"/>
    <property type="evidence" value="ECO:0007669"/>
    <property type="project" value="UniProtKB-KW"/>
</dbReference>
<keyword evidence="8 9" id="KW-0472">Membrane</keyword>
<feature type="domain" description="ABC transporter" evidence="10">
    <location>
        <begin position="310"/>
        <end position="548"/>
    </location>
</feature>
<reference evidence="12 13" key="1">
    <citation type="submission" date="2018-08" db="EMBL/GenBank/DDBJ databases">
        <title>Meiothermus roseus NBRC 110900 genome sequencing project.</title>
        <authorList>
            <person name="Da Costa M.S."/>
            <person name="Albuquerque L."/>
            <person name="Raposo P."/>
            <person name="Froufe H.J.C."/>
            <person name="Barroso C.S."/>
            <person name="Egas C."/>
        </authorList>
    </citation>
    <scope>NUCLEOTIDE SEQUENCE [LARGE SCALE GENOMIC DNA]</scope>
    <source>
        <strain evidence="12 13">NBRC 110900</strain>
    </source>
</reference>
<dbReference type="PANTHER" id="PTHR24221:SF654">
    <property type="entry name" value="ATP-BINDING CASSETTE SUB-FAMILY B MEMBER 6"/>
    <property type="match status" value="1"/>
</dbReference>
<keyword evidence="5" id="KW-0547">Nucleotide-binding</keyword>
<dbReference type="PROSITE" id="PS50893">
    <property type="entry name" value="ABC_TRANSPORTER_2"/>
    <property type="match status" value="1"/>
</dbReference>
<dbReference type="GO" id="GO:0016887">
    <property type="term" value="F:ATP hydrolysis activity"/>
    <property type="evidence" value="ECO:0007669"/>
    <property type="project" value="InterPro"/>
</dbReference>
<evidence type="ECO:0000259" key="10">
    <source>
        <dbReference type="PROSITE" id="PS50893"/>
    </source>
</evidence>
<dbReference type="InterPro" id="IPR039421">
    <property type="entry name" value="Type_1_exporter"/>
</dbReference>
<dbReference type="EMBL" id="QWLA01000087">
    <property type="protein sequence ID" value="RIH83015.1"/>
    <property type="molecule type" value="Genomic_DNA"/>
</dbReference>
<protein>
    <submittedName>
        <fullName evidence="12">ATM1-type heavy metal exporter</fullName>
    </submittedName>
</protein>
<dbReference type="Gene3D" id="1.20.1560.10">
    <property type="entry name" value="ABC transporter type 1, transmembrane domain"/>
    <property type="match status" value="1"/>
</dbReference>
<dbReference type="GO" id="GO:0005886">
    <property type="term" value="C:plasma membrane"/>
    <property type="evidence" value="ECO:0007669"/>
    <property type="project" value="UniProtKB-SubCell"/>
</dbReference>
<keyword evidence="2" id="KW-0813">Transport</keyword>
<feature type="domain" description="ABC transmembrane type-1" evidence="11">
    <location>
        <begin position="1"/>
        <end position="277"/>
    </location>
</feature>
<sequence>MQGAVPAVAIYISKLTIDGLVSGEQTRVVALVLVWILGQVLGVLFGTLSQILQGNVAERFTAYINLQLMQKAEEIRGLDLLEQKGFHDDVKTLQEGAKSRPLNLVVNMVFTFRELVTVLALLVLLAPYALWMPLLLLVGTVPLARATLHLREVGWRALVSRSENARALEYYSRLALGIDHAQEVRLYNLFGWLRKRYGERFEESHRLMRKVRSMEMSRTVLPMLVSLAAVGVVFAWAVNTSIAGVLTVGSVALVVQSIIQMQTSIQGFIESLGYLFERSLFFDHYFRFLRASSKVNNPAHPLPVPYRPSIVFEKVSFAYPDGRKVLHDVSFHIRYGETVALVGENGAGKSTLVKLLLRFYDPLEGRILVGGSDLRELRVEEWRSRVGAIFQTYGRYAFSVAQNIGIGDPERPLTQEALEAAASNAGLGPVIDRLPSGYDTLLGKEFGGTDLSGGEWQKLAIARALFRKADLLILDEPSAALDPRSEHEMFQSFAAISKGRTTLLITHRLASVQMADRILVLKEGRLVECGTHQELLAMRGEYFSLWTLQASKYAEAGKA</sequence>
<evidence type="ECO:0000259" key="11">
    <source>
        <dbReference type="PROSITE" id="PS50929"/>
    </source>
</evidence>
<proteinExistence type="predicted"/>
<dbReference type="SUPFAM" id="SSF52540">
    <property type="entry name" value="P-loop containing nucleoside triphosphate hydrolases"/>
    <property type="match status" value="1"/>
</dbReference>
<dbReference type="InterPro" id="IPR036640">
    <property type="entry name" value="ABC1_TM_sf"/>
</dbReference>
<organism evidence="12 13">
    <name type="scientific">Calidithermus roseus</name>
    <dbReference type="NCBI Taxonomy" id="1644118"/>
    <lineage>
        <taxon>Bacteria</taxon>
        <taxon>Thermotogati</taxon>
        <taxon>Deinococcota</taxon>
        <taxon>Deinococci</taxon>
        <taxon>Thermales</taxon>
        <taxon>Thermaceae</taxon>
        <taxon>Calidithermus</taxon>
    </lineage>
</organism>
<keyword evidence="13" id="KW-1185">Reference proteome</keyword>
<dbReference type="GO" id="GO:0140359">
    <property type="term" value="F:ABC-type transporter activity"/>
    <property type="evidence" value="ECO:0007669"/>
    <property type="project" value="InterPro"/>
</dbReference>
<keyword evidence="6" id="KW-0067">ATP-binding</keyword>
<dbReference type="GO" id="GO:0034040">
    <property type="term" value="F:ATPase-coupled lipid transmembrane transporter activity"/>
    <property type="evidence" value="ECO:0007669"/>
    <property type="project" value="TreeGrafter"/>
</dbReference>
<accession>A0A399EFT4</accession>
<evidence type="ECO:0000256" key="1">
    <source>
        <dbReference type="ARBA" id="ARBA00004651"/>
    </source>
</evidence>
<dbReference type="InterPro" id="IPR017871">
    <property type="entry name" value="ABC_transporter-like_CS"/>
</dbReference>
<feature type="transmembrane region" description="Helical" evidence="9">
    <location>
        <begin position="216"/>
        <end position="236"/>
    </location>
</feature>
<evidence type="ECO:0000256" key="8">
    <source>
        <dbReference type="ARBA" id="ARBA00023136"/>
    </source>
</evidence>
<gene>
    <name evidence="12" type="primary">atm1</name>
    <name evidence="12" type="ORF">Mrose_03192</name>
</gene>
<dbReference type="InterPro" id="IPR011527">
    <property type="entry name" value="ABC1_TM_dom"/>
</dbReference>
<dbReference type="Proteomes" id="UP000265341">
    <property type="component" value="Unassembled WGS sequence"/>
</dbReference>
<evidence type="ECO:0000256" key="5">
    <source>
        <dbReference type="ARBA" id="ARBA00022741"/>
    </source>
</evidence>
<evidence type="ECO:0000313" key="12">
    <source>
        <dbReference type="EMBL" id="RIH83015.1"/>
    </source>
</evidence>
<name>A0A399EFT4_9DEIN</name>
<evidence type="ECO:0000256" key="4">
    <source>
        <dbReference type="ARBA" id="ARBA00022692"/>
    </source>
</evidence>
<dbReference type="PROSITE" id="PS00211">
    <property type="entry name" value="ABC_TRANSPORTER_1"/>
    <property type="match status" value="1"/>
</dbReference>
<comment type="caution">
    <text evidence="12">The sequence shown here is derived from an EMBL/GenBank/DDBJ whole genome shotgun (WGS) entry which is preliminary data.</text>
</comment>
<dbReference type="FunFam" id="3.40.50.300:FF:000221">
    <property type="entry name" value="Multidrug ABC transporter ATP-binding protein"/>
    <property type="match status" value="1"/>
</dbReference>
<evidence type="ECO:0000256" key="6">
    <source>
        <dbReference type="ARBA" id="ARBA00022840"/>
    </source>
</evidence>
<dbReference type="PANTHER" id="PTHR24221">
    <property type="entry name" value="ATP-BINDING CASSETTE SUB-FAMILY B"/>
    <property type="match status" value="1"/>
</dbReference>
<dbReference type="InterPro" id="IPR003593">
    <property type="entry name" value="AAA+_ATPase"/>
</dbReference>
<evidence type="ECO:0000256" key="3">
    <source>
        <dbReference type="ARBA" id="ARBA00022475"/>
    </source>
</evidence>
<dbReference type="InterPro" id="IPR003439">
    <property type="entry name" value="ABC_transporter-like_ATP-bd"/>
</dbReference>
<keyword evidence="3" id="KW-1003">Cell membrane</keyword>
<evidence type="ECO:0000256" key="7">
    <source>
        <dbReference type="ARBA" id="ARBA00022989"/>
    </source>
</evidence>
<comment type="subcellular location">
    <subcellularLocation>
        <location evidence="1">Cell membrane</location>
        <topology evidence="1">Multi-pass membrane protein</topology>
    </subcellularLocation>
</comment>
<dbReference type="PROSITE" id="PS50929">
    <property type="entry name" value="ABC_TM1F"/>
    <property type="match status" value="1"/>
</dbReference>
<evidence type="ECO:0000313" key="13">
    <source>
        <dbReference type="Proteomes" id="UP000265341"/>
    </source>
</evidence>
<evidence type="ECO:0000256" key="2">
    <source>
        <dbReference type="ARBA" id="ARBA00022448"/>
    </source>
</evidence>
<dbReference type="SUPFAM" id="SSF90123">
    <property type="entry name" value="ABC transporter transmembrane region"/>
    <property type="match status" value="1"/>
</dbReference>
<dbReference type="AlphaFoldDB" id="A0A399EFT4"/>
<dbReference type="InterPro" id="IPR027417">
    <property type="entry name" value="P-loop_NTPase"/>
</dbReference>
<dbReference type="SMART" id="SM00382">
    <property type="entry name" value="AAA"/>
    <property type="match status" value="1"/>
</dbReference>
<keyword evidence="7 9" id="KW-1133">Transmembrane helix</keyword>